<feature type="transmembrane region" description="Helical" evidence="1">
    <location>
        <begin position="63"/>
        <end position="84"/>
    </location>
</feature>
<dbReference type="EMBL" id="FNNP01000001">
    <property type="protein sequence ID" value="SDW20696.1"/>
    <property type="molecule type" value="Genomic_DNA"/>
</dbReference>
<evidence type="ECO:0000256" key="1">
    <source>
        <dbReference type="SAM" id="Phobius"/>
    </source>
</evidence>
<evidence type="ECO:0000313" key="2">
    <source>
        <dbReference type="EMBL" id="SDW20696.1"/>
    </source>
</evidence>
<name>A0A1H2RML1_9RHOB</name>
<keyword evidence="1" id="KW-0812">Transmembrane</keyword>
<evidence type="ECO:0000313" key="3">
    <source>
        <dbReference type="Proteomes" id="UP000183400"/>
    </source>
</evidence>
<organism evidence="2 3">
    <name type="scientific">Ruegeria halocynthiae</name>
    <dbReference type="NCBI Taxonomy" id="985054"/>
    <lineage>
        <taxon>Bacteria</taxon>
        <taxon>Pseudomonadati</taxon>
        <taxon>Pseudomonadota</taxon>
        <taxon>Alphaproteobacteria</taxon>
        <taxon>Rhodobacterales</taxon>
        <taxon>Roseobacteraceae</taxon>
        <taxon>Ruegeria</taxon>
    </lineage>
</organism>
<keyword evidence="3" id="KW-1185">Reference proteome</keyword>
<sequence>MNWGTNMADQDKELDQLFAQAREARDVFPDHLAVRIETDAEAIRLTRAVPAKRRTWRQRMRGIGGWQGLGGLVAASAAGVWIGFSAPTFLPDPVVYFTSQETTYLMADLNLDEYYLEDAE</sequence>
<keyword evidence="1" id="KW-0472">Membrane</keyword>
<dbReference type="AlphaFoldDB" id="A0A1H2RML1"/>
<protein>
    <submittedName>
        <fullName evidence="2">Uncharacterized protein</fullName>
    </submittedName>
</protein>
<accession>A0A1H2RML1</accession>
<dbReference type="Proteomes" id="UP000183400">
    <property type="component" value="Unassembled WGS sequence"/>
</dbReference>
<dbReference type="STRING" id="985054.SAMN05444358_101215"/>
<proteinExistence type="predicted"/>
<gene>
    <name evidence="2" type="ORF">SAMN05444358_101215</name>
</gene>
<reference evidence="3" key="1">
    <citation type="submission" date="2016-10" db="EMBL/GenBank/DDBJ databases">
        <authorList>
            <person name="Varghese N."/>
            <person name="Submissions S."/>
        </authorList>
    </citation>
    <scope>NUCLEOTIDE SEQUENCE [LARGE SCALE GENOMIC DNA]</scope>
    <source>
        <strain evidence="3">DSM 27839</strain>
    </source>
</reference>
<keyword evidence="1" id="KW-1133">Transmembrane helix</keyword>